<accession>K2H809</accession>
<dbReference type="RefSeq" id="XP_008854932.1">
    <property type="nucleotide sequence ID" value="XM_008856710.1"/>
</dbReference>
<dbReference type="OrthoDB" id="10281061at2759"/>
<evidence type="ECO:0000313" key="3">
    <source>
        <dbReference type="Proteomes" id="UP000006769"/>
    </source>
</evidence>
<dbReference type="AlphaFoldDB" id="K2H809"/>
<evidence type="ECO:0000313" key="2">
    <source>
        <dbReference type="EMBL" id="EKE42732.1"/>
    </source>
</evidence>
<dbReference type="GeneID" id="20071105"/>
<feature type="signal peptide" evidence="1">
    <location>
        <begin position="1"/>
        <end position="17"/>
    </location>
</feature>
<sequence>MIIFFLNFFLFVLLSEANDSLCYRQMDGFYCLDDTLFIWCYGYSEGFVMRCSSGTLCKCGFTRENPCLLSMQESDDCVGNPGDIKNLTFQPSI</sequence>
<gene>
    <name evidence="2" type="ORF">ENU1_011970</name>
</gene>
<protein>
    <submittedName>
        <fullName evidence="2">Chitinase, putative</fullName>
    </submittedName>
</protein>
<organism evidence="2 3">
    <name type="scientific">Entamoeba nuttalli (strain P19)</name>
    <name type="common">Amoeba</name>
    <dbReference type="NCBI Taxonomy" id="1076696"/>
    <lineage>
        <taxon>Eukaryota</taxon>
        <taxon>Amoebozoa</taxon>
        <taxon>Evosea</taxon>
        <taxon>Archamoebae</taxon>
        <taxon>Mastigamoebida</taxon>
        <taxon>Entamoebidae</taxon>
        <taxon>Entamoeba</taxon>
    </lineage>
</organism>
<dbReference type="Proteomes" id="UP000006769">
    <property type="component" value="Unassembled WGS sequence"/>
</dbReference>
<dbReference type="OMA" id="MQESDDC"/>
<proteinExistence type="predicted"/>
<feature type="chain" id="PRO_5003861038" evidence="1">
    <location>
        <begin position="18"/>
        <end position="93"/>
    </location>
</feature>
<dbReference type="EMBL" id="JH925300">
    <property type="protein sequence ID" value="EKE42732.1"/>
    <property type="molecule type" value="Genomic_DNA"/>
</dbReference>
<dbReference type="VEuPathDB" id="AmoebaDB:ENU1_011970"/>
<name>K2H809_ENTNP</name>
<keyword evidence="1" id="KW-0732">Signal</keyword>
<reference evidence="2 3" key="1">
    <citation type="submission" date="2011-11" db="EMBL/GenBank/DDBJ databases">
        <authorList>
            <person name="Hannick L."/>
            <person name="Karamycheva S."/>
            <person name="Lorenzi H."/>
            <person name="Caler E."/>
        </authorList>
    </citation>
    <scope>NUCLEOTIDE SEQUENCE [LARGE SCALE GENOMIC DNA]</scope>
    <source>
        <strain evidence="2 3">P19</strain>
    </source>
</reference>
<evidence type="ECO:0000256" key="1">
    <source>
        <dbReference type="SAM" id="SignalP"/>
    </source>
</evidence>